<keyword evidence="1" id="KW-0812">Transmembrane</keyword>
<proteinExistence type="predicted"/>
<dbReference type="InterPro" id="IPR010773">
    <property type="entry name" value="Mycophage_PG1_Gp7"/>
</dbReference>
<dbReference type="Pfam" id="PF07098">
    <property type="entry name" value="DUF1360"/>
    <property type="match status" value="1"/>
</dbReference>
<evidence type="ECO:0000313" key="2">
    <source>
        <dbReference type="EMBL" id="CAA9500670.1"/>
    </source>
</evidence>
<name>A0A6J4SJ01_9ACTN</name>
<dbReference type="AlphaFoldDB" id="A0A6J4SJ01"/>
<evidence type="ECO:0000256" key="1">
    <source>
        <dbReference type="SAM" id="Phobius"/>
    </source>
</evidence>
<dbReference type="EMBL" id="CADCVQ010000081">
    <property type="protein sequence ID" value="CAA9500670.1"/>
    <property type="molecule type" value="Genomic_DNA"/>
</dbReference>
<accession>A0A6J4SJ01</accession>
<feature type="transmembrane region" description="Helical" evidence="1">
    <location>
        <begin position="24"/>
        <end position="45"/>
    </location>
</feature>
<gene>
    <name evidence="2" type="ORF">AVDCRST_MAG67-1958</name>
</gene>
<protein>
    <recommendedName>
        <fullName evidence="3">DUF1360 domain-containing protein</fullName>
    </recommendedName>
</protein>
<evidence type="ECO:0008006" key="3">
    <source>
        <dbReference type="Google" id="ProtNLM"/>
    </source>
</evidence>
<sequence length="169" mass="17704">MTSTATPPDKLVAGYAPPGEDRPLAAYGGLMAAFGITLAGALAALRASGRELAARPRAGDLVLAGIATHKVSRLLAKDRVTSFVRAPFTRYQEPAGHGELEEQPRGTGVRLAIGELLVCPYCLAQWIAATFAVGLVAAPRATRFIAGIYVAETLSDVLQLAYKAAEDRA</sequence>
<keyword evidence="1" id="KW-1133">Transmembrane helix</keyword>
<reference evidence="2" key="1">
    <citation type="submission" date="2020-02" db="EMBL/GenBank/DDBJ databases">
        <authorList>
            <person name="Meier V. D."/>
        </authorList>
    </citation>
    <scope>NUCLEOTIDE SEQUENCE</scope>
    <source>
        <strain evidence="2">AVDCRST_MAG67</strain>
    </source>
</reference>
<organism evidence="2">
    <name type="scientific">uncultured Solirubrobacteraceae bacterium</name>
    <dbReference type="NCBI Taxonomy" id="1162706"/>
    <lineage>
        <taxon>Bacteria</taxon>
        <taxon>Bacillati</taxon>
        <taxon>Actinomycetota</taxon>
        <taxon>Thermoleophilia</taxon>
        <taxon>Solirubrobacterales</taxon>
        <taxon>Solirubrobacteraceae</taxon>
        <taxon>environmental samples</taxon>
    </lineage>
</organism>
<keyword evidence="1" id="KW-0472">Membrane</keyword>